<evidence type="ECO:0000256" key="2">
    <source>
        <dbReference type="ARBA" id="ARBA00023008"/>
    </source>
</evidence>
<dbReference type="PANTHER" id="PTHR12151">
    <property type="entry name" value="ELECTRON TRANSPORT PROTIN SCO1/SENC FAMILY MEMBER"/>
    <property type="match status" value="1"/>
</dbReference>
<feature type="disulfide bond" description="Redox-active" evidence="4">
    <location>
        <begin position="76"/>
        <end position="80"/>
    </location>
</feature>
<dbReference type="Pfam" id="PF02630">
    <property type="entry name" value="SCO1-SenC"/>
    <property type="match status" value="1"/>
</dbReference>
<dbReference type="OrthoDB" id="9790194at2"/>
<evidence type="ECO:0000256" key="1">
    <source>
        <dbReference type="ARBA" id="ARBA00010996"/>
    </source>
</evidence>
<evidence type="ECO:0000259" key="5">
    <source>
        <dbReference type="PROSITE" id="PS51352"/>
    </source>
</evidence>
<organism evidence="6 7">
    <name type="scientific">Paraglaciecola mesophila</name>
    <dbReference type="NCBI Taxonomy" id="197222"/>
    <lineage>
        <taxon>Bacteria</taxon>
        <taxon>Pseudomonadati</taxon>
        <taxon>Pseudomonadota</taxon>
        <taxon>Gammaproteobacteria</taxon>
        <taxon>Alteromonadales</taxon>
        <taxon>Alteromonadaceae</taxon>
        <taxon>Paraglaciecola</taxon>
    </lineage>
</organism>
<feature type="domain" description="Thioredoxin" evidence="5">
    <location>
        <begin position="38"/>
        <end position="207"/>
    </location>
</feature>
<dbReference type="RefSeq" id="WP_160180539.1">
    <property type="nucleotide sequence ID" value="NZ_CP047656.1"/>
</dbReference>
<name>A0A857JK77_9ALTE</name>
<evidence type="ECO:0000256" key="3">
    <source>
        <dbReference type="PIRSR" id="PIRSR603782-1"/>
    </source>
</evidence>
<keyword evidence="3" id="KW-0479">Metal-binding</keyword>
<dbReference type="PROSITE" id="PS51352">
    <property type="entry name" value="THIOREDOXIN_2"/>
    <property type="match status" value="1"/>
</dbReference>
<evidence type="ECO:0000313" key="6">
    <source>
        <dbReference type="EMBL" id="QHJ12455.1"/>
    </source>
</evidence>
<keyword evidence="4" id="KW-1015">Disulfide bond</keyword>
<dbReference type="PANTHER" id="PTHR12151:SF25">
    <property type="entry name" value="LINALOOL DEHYDRATASE_ISOMERASE DOMAIN-CONTAINING PROTEIN"/>
    <property type="match status" value="1"/>
</dbReference>
<dbReference type="InterPro" id="IPR013766">
    <property type="entry name" value="Thioredoxin_domain"/>
</dbReference>
<dbReference type="InterPro" id="IPR003782">
    <property type="entry name" value="SCO1/SenC"/>
</dbReference>
<protein>
    <recommendedName>
        <fullName evidence="5">Thioredoxin domain-containing protein</fullName>
    </recommendedName>
</protein>
<feature type="binding site" evidence="3">
    <location>
        <position position="76"/>
    </location>
    <ligand>
        <name>Cu cation</name>
        <dbReference type="ChEBI" id="CHEBI:23378"/>
    </ligand>
</feature>
<evidence type="ECO:0000313" key="7">
    <source>
        <dbReference type="Proteomes" id="UP000464524"/>
    </source>
</evidence>
<dbReference type="GO" id="GO:0046872">
    <property type="term" value="F:metal ion binding"/>
    <property type="evidence" value="ECO:0007669"/>
    <property type="project" value="UniProtKB-KW"/>
</dbReference>
<feature type="binding site" evidence="3">
    <location>
        <position position="167"/>
    </location>
    <ligand>
        <name>Cu cation</name>
        <dbReference type="ChEBI" id="CHEBI:23378"/>
    </ligand>
</feature>
<sequence length="212" mass="23110">MSRLSLALVALAALIVGIVIAVNIAPPKSDETQYISLYPQARALPAFSLTDSKGQPLTNESLQSQWTLVFVGYTFCPDICPTTLSDLSSIYPELQAIDGQYPVKVAFISVDPARDTTERLAEYINFFESDFIAATGEHADLFPFVRAMGMMYSTSQNTDAENYLVDHSSSVVLVNPQGHVVGRFKPEFAAGKVAVSESKRILHDMKILAGAE</sequence>
<proteinExistence type="inferred from homology"/>
<dbReference type="SUPFAM" id="SSF52833">
    <property type="entry name" value="Thioredoxin-like"/>
    <property type="match status" value="1"/>
</dbReference>
<evidence type="ECO:0000256" key="4">
    <source>
        <dbReference type="PIRSR" id="PIRSR603782-2"/>
    </source>
</evidence>
<accession>A0A857JK77</accession>
<dbReference type="Proteomes" id="UP000464524">
    <property type="component" value="Chromosome"/>
</dbReference>
<dbReference type="AlphaFoldDB" id="A0A857JK77"/>
<comment type="similarity">
    <text evidence="1">Belongs to the SCO1/2 family.</text>
</comment>
<dbReference type="Gene3D" id="3.40.30.10">
    <property type="entry name" value="Glutaredoxin"/>
    <property type="match status" value="1"/>
</dbReference>
<feature type="binding site" evidence="3">
    <location>
        <position position="80"/>
    </location>
    <ligand>
        <name>Cu cation</name>
        <dbReference type="ChEBI" id="CHEBI:23378"/>
    </ligand>
</feature>
<dbReference type="KEGG" id="pmes:FX988_02712"/>
<keyword evidence="7" id="KW-1185">Reference proteome</keyword>
<keyword evidence="2 3" id="KW-0186">Copper</keyword>
<dbReference type="InterPro" id="IPR036249">
    <property type="entry name" value="Thioredoxin-like_sf"/>
</dbReference>
<dbReference type="EMBL" id="CP047656">
    <property type="protein sequence ID" value="QHJ12455.1"/>
    <property type="molecule type" value="Genomic_DNA"/>
</dbReference>
<dbReference type="CDD" id="cd02968">
    <property type="entry name" value="SCO"/>
    <property type="match status" value="1"/>
</dbReference>
<gene>
    <name evidence="6" type="ORF">FX988_02712</name>
</gene>
<reference evidence="6 7" key="1">
    <citation type="submission" date="2019-12" db="EMBL/GenBank/DDBJ databases">
        <title>Genome sequencing and assembly of endphytes of Porphyra tenera.</title>
        <authorList>
            <person name="Park J.M."/>
            <person name="Shin R."/>
            <person name="Jo S.H."/>
        </authorList>
    </citation>
    <scope>NUCLEOTIDE SEQUENCE [LARGE SCALE GENOMIC DNA]</scope>
    <source>
        <strain evidence="6 7">GPM4</strain>
    </source>
</reference>